<dbReference type="HOGENOM" id="CLU_789993_0_0_1"/>
<organism evidence="1 2">
    <name type="scientific">Galerina marginata (strain CBS 339.88)</name>
    <dbReference type="NCBI Taxonomy" id="685588"/>
    <lineage>
        <taxon>Eukaryota</taxon>
        <taxon>Fungi</taxon>
        <taxon>Dikarya</taxon>
        <taxon>Basidiomycota</taxon>
        <taxon>Agaricomycotina</taxon>
        <taxon>Agaricomycetes</taxon>
        <taxon>Agaricomycetidae</taxon>
        <taxon>Agaricales</taxon>
        <taxon>Agaricineae</taxon>
        <taxon>Strophariaceae</taxon>
        <taxon>Galerina</taxon>
    </lineage>
</organism>
<keyword evidence="2" id="KW-1185">Reference proteome</keyword>
<reference evidence="2" key="1">
    <citation type="journal article" date="2014" name="Proc. Natl. Acad. Sci. U.S.A.">
        <title>Extensive sampling of basidiomycete genomes demonstrates inadequacy of the white-rot/brown-rot paradigm for wood decay fungi.</title>
        <authorList>
            <person name="Riley R."/>
            <person name="Salamov A.A."/>
            <person name="Brown D.W."/>
            <person name="Nagy L.G."/>
            <person name="Floudas D."/>
            <person name="Held B.W."/>
            <person name="Levasseur A."/>
            <person name="Lombard V."/>
            <person name="Morin E."/>
            <person name="Otillar R."/>
            <person name="Lindquist E.A."/>
            <person name="Sun H."/>
            <person name="LaButti K.M."/>
            <person name="Schmutz J."/>
            <person name="Jabbour D."/>
            <person name="Luo H."/>
            <person name="Baker S.E."/>
            <person name="Pisabarro A.G."/>
            <person name="Walton J.D."/>
            <person name="Blanchette R.A."/>
            <person name="Henrissat B."/>
            <person name="Martin F."/>
            <person name="Cullen D."/>
            <person name="Hibbett D.S."/>
            <person name="Grigoriev I.V."/>
        </authorList>
    </citation>
    <scope>NUCLEOTIDE SEQUENCE [LARGE SCALE GENOMIC DNA]</scope>
    <source>
        <strain evidence="2">CBS 339.88</strain>
    </source>
</reference>
<dbReference type="AlphaFoldDB" id="A0A067SX01"/>
<evidence type="ECO:0000313" key="1">
    <source>
        <dbReference type="EMBL" id="KDR72229.1"/>
    </source>
</evidence>
<protein>
    <submittedName>
        <fullName evidence="1">Uncharacterized protein</fullName>
    </submittedName>
</protein>
<evidence type="ECO:0000313" key="2">
    <source>
        <dbReference type="Proteomes" id="UP000027222"/>
    </source>
</evidence>
<gene>
    <name evidence="1" type="ORF">GALMADRAFT_158960</name>
</gene>
<sequence>MLIVNRSMFELVISTGNPQVRWAVPVPVPAPTRAPYLRGFAVSTAARYRYAEYPLLIIYLLRYTLTIWLQQLLTQPQAQSQSLAQTHPPNSAPAHPYPHLLSIPPAPNHIPISLPIPTTRLPLALPLKLLLPVPLARLLPPKKPPNHPQRPPIRDQDDLRRAPFPLDVELCECGCASVCAASWTGVPSRERWAVLDLTLPKHFCFEQMLESLGSDRARQRHYEKLRTLALVCTHADKDGEPSHAANEFLHGFKQNAPLLGDLKLVLKTILASTLPSSLATSGTSASSAGLAQTQHNPSILTPYPTPFEITHINASAREALDYHASHASRASNLQGPLSATLPKGCGPHLSG</sequence>
<dbReference type="EMBL" id="KL142389">
    <property type="protein sequence ID" value="KDR72229.1"/>
    <property type="molecule type" value="Genomic_DNA"/>
</dbReference>
<dbReference type="Proteomes" id="UP000027222">
    <property type="component" value="Unassembled WGS sequence"/>
</dbReference>
<accession>A0A067SX01</accession>
<name>A0A067SX01_GALM3</name>
<proteinExistence type="predicted"/>